<dbReference type="Proteomes" id="UP000653797">
    <property type="component" value="Unassembled WGS sequence"/>
</dbReference>
<dbReference type="EMBL" id="JACXAA010000014">
    <property type="protein sequence ID" value="MBD2756727.1"/>
    <property type="molecule type" value="Genomic_DNA"/>
</dbReference>
<gene>
    <name evidence="1" type="ORF">IC230_27855</name>
</gene>
<comment type="caution">
    <text evidence="1">The sequence shown here is derived from an EMBL/GenBank/DDBJ whole genome shotgun (WGS) entry which is preliminary data.</text>
</comment>
<organism evidence="1 2">
    <name type="scientific">Spirosoma validum</name>
    <dbReference type="NCBI Taxonomy" id="2771355"/>
    <lineage>
        <taxon>Bacteria</taxon>
        <taxon>Pseudomonadati</taxon>
        <taxon>Bacteroidota</taxon>
        <taxon>Cytophagia</taxon>
        <taxon>Cytophagales</taxon>
        <taxon>Cytophagaceae</taxon>
        <taxon>Spirosoma</taxon>
    </lineage>
</organism>
<dbReference type="RefSeq" id="WP_191042350.1">
    <property type="nucleotide sequence ID" value="NZ_JACXAA010000014.1"/>
</dbReference>
<reference evidence="1" key="1">
    <citation type="submission" date="2020-09" db="EMBL/GenBank/DDBJ databases">
        <authorList>
            <person name="Kim M.K."/>
        </authorList>
    </citation>
    <scope>NUCLEOTIDE SEQUENCE</scope>
    <source>
        <strain evidence="1">BT704</strain>
    </source>
</reference>
<dbReference type="AlphaFoldDB" id="A0A927GG83"/>
<sequence length="80" mass="9234">MKIAETRLILLVALRRVFGVICCQGTSQGRRDQMRLPGMEYWHETLADKQTTHVAINANTEKGVVTWLKRVTDEEYNQLT</sequence>
<protein>
    <submittedName>
        <fullName evidence="1">Uncharacterized protein</fullName>
    </submittedName>
</protein>
<evidence type="ECO:0000313" key="1">
    <source>
        <dbReference type="EMBL" id="MBD2756727.1"/>
    </source>
</evidence>
<keyword evidence="2" id="KW-1185">Reference proteome</keyword>
<proteinExistence type="predicted"/>
<accession>A0A927GG83</accession>
<evidence type="ECO:0000313" key="2">
    <source>
        <dbReference type="Proteomes" id="UP000653797"/>
    </source>
</evidence>
<name>A0A927GG83_9BACT</name>
<dbReference type="InterPro" id="IPR014710">
    <property type="entry name" value="RmlC-like_jellyroll"/>
</dbReference>
<dbReference type="Gene3D" id="2.60.120.10">
    <property type="entry name" value="Jelly Rolls"/>
    <property type="match status" value="1"/>
</dbReference>